<evidence type="ECO:0000256" key="1">
    <source>
        <dbReference type="SAM" id="MobiDB-lite"/>
    </source>
</evidence>
<feature type="compositionally biased region" description="Low complexity" evidence="1">
    <location>
        <begin position="122"/>
        <end position="152"/>
    </location>
</feature>
<sequence>MRHDDPPELPDNHLFPGYEGPRGFADALDGGYPIETDLETPPHKPEKDLGPPATPIRGGPLHNPLPPPQPRRFSEDDWYAPEPARARWKIAVPIAVLIASVGFGIWLAIPTDNPPPRAIPATPTVTITPDLPIRSLSTTPTARRTPTPHRSTQTSTPPSVTRSPKRPATRPSKRPQPTVTITTAVTITLRPRTPPSAQGLEEPPRTTTTEQACLTWDDCHDDPPKG</sequence>
<evidence type="ECO:0000313" key="2">
    <source>
        <dbReference type="EMBL" id="MFB9471631.1"/>
    </source>
</evidence>
<feature type="region of interest" description="Disordered" evidence="1">
    <location>
        <begin position="122"/>
        <end position="226"/>
    </location>
</feature>
<dbReference type="EMBL" id="JBHMCF010000014">
    <property type="protein sequence ID" value="MFB9471631.1"/>
    <property type="molecule type" value="Genomic_DNA"/>
</dbReference>
<feature type="compositionally biased region" description="Basic and acidic residues" evidence="1">
    <location>
        <begin position="40"/>
        <end position="49"/>
    </location>
</feature>
<evidence type="ECO:0000313" key="3">
    <source>
        <dbReference type="Proteomes" id="UP001589568"/>
    </source>
</evidence>
<gene>
    <name evidence="2" type="ORF">ACFFR3_19080</name>
</gene>
<accession>A0ABV5NNT0</accession>
<feature type="compositionally biased region" description="Basic and acidic residues" evidence="1">
    <location>
        <begin position="217"/>
        <end position="226"/>
    </location>
</feature>
<protein>
    <submittedName>
        <fullName evidence="2">Uncharacterized protein</fullName>
    </submittedName>
</protein>
<comment type="caution">
    <text evidence="2">The sequence shown here is derived from an EMBL/GenBank/DDBJ whole genome shotgun (WGS) entry which is preliminary data.</text>
</comment>
<reference evidence="2 3" key="1">
    <citation type="submission" date="2024-09" db="EMBL/GenBank/DDBJ databases">
        <authorList>
            <person name="Sun Q."/>
            <person name="Mori K."/>
        </authorList>
    </citation>
    <scope>NUCLEOTIDE SEQUENCE [LARGE SCALE GENOMIC DNA]</scope>
    <source>
        <strain evidence="2 3">JCM 3324</strain>
    </source>
</reference>
<feature type="compositionally biased region" description="Low complexity" evidence="1">
    <location>
        <begin position="178"/>
        <end position="188"/>
    </location>
</feature>
<feature type="compositionally biased region" description="Polar residues" evidence="1">
    <location>
        <begin position="153"/>
        <end position="162"/>
    </location>
</feature>
<feature type="region of interest" description="Disordered" evidence="1">
    <location>
        <begin position="1"/>
        <end position="72"/>
    </location>
</feature>
<feature type="compositionally biased region" description="Basic residues" evidence="1">
    <location>
        <begin position="163"/>
        <end position="173"/>
    </location>
</feature>
<proteinExistence type="predicted"/>
<organism evidence="2 3">
    <name type="scientific">Nonomuraea salmonea</name>
    <dbReference type="NCBI Taxonomy" id="46181"/>
    <lineage>
        <taxon>Bacteria</taxon>
        <taxon>Bacillati</taxon>
        <taxon>Actinomycetota</taxon>
        <taxon>Actinomycetes</taxon>
        <taxon>Streptosporangiales</taxon>
        <taxon>Streptosporangiaceae</taxon>
        <taxon>Nonomuraea</taxon>
    </lineage>
</organism>
<dbReference type="RefSeq" id="WP_379483546.1">
    <property type="nucleotide sequence ID" value="NZ_JBHMCF010000014.1"/>
</dbReference>
<keyword evidence="3" id="KW-1185">Reference proteome</keyword>
<dbReference type="Proteomes" id="UP001589568">
    <property type="component" value="Unassembled WGS sequence"/>
</dbReference>
<dbReference type="PRINTS" id="PR01217">
    <property type="entry name" value="PRICHEXTENSN"/>
</dbReference>
<name>A0ABV5NNT0_9ACTN</name>